<dbReference type="PANTHER" id="PTHR30008:SF0">
    <property type="entry name" value="EXODEOXYRIBONUCLEASE 7 LARGE SUBUNIT"/>
    <property type="match status" value="1"/>
</dbReference>
<evidence type="ECO:0000259" key="8">
    <source>
        <dbReference type="Pfam" id="PF13742"/>
    </source>
</evidence>
<dbReference type="InterPro" id="IPR020579">
    <property type="entry name" value="Exonuc_VII_lsu_C"/>
</dbReference>
<evidence type="ECO:0000256" key="5">
    <source>
        <dbReference type="HAMAP-Rule" id="MF_00378"/>
    </source>
</evidence>
<dbReference type="GO" id="GO:0009318">
    <property type="term" value="C:exodeoxyribonuclease VII complex"/>
    <property type="evidence" value="ECO:0007669"/>
    <property type="project" value="UniProtKB-UniRule"/>
</dbReference>
<dbReference type="PANTHER" id="PTHR30008">
    <property type="entry name" value="EXODEOXYRIBONUCLEASE 7 LARGE SUBUNIT"/>
    <property type="match status" value="1"/>
</dbReference>
<protein>
    <recommendedName>
        <fullName evidence="5">Exodeoxyribonuclease 7 large subunit</fullName>
        <ecNumber evidence="5">3.1.11.6</ecNumber>
    </recommendedName>
    <alternativeName>
        <fullName evidence="5">Exodeoxyribonuclease VII large subunit</fullName>
        <shortName evidence="5">Exonuclease VII large subunit</shortName>
    </alternativeName>
</protein>
<feature type="domain" description="OB-fold nucleic acid binding" evidence="8">
    <location>
        <begin position="30"/>
        <end position="122"/>
    </location>
</feature>
<evidence type="ECO:0000259" key="7">
    <source>
        <dbReference type="Pfam" id="PF02601"/>
    </source>
</evidence>
<dbReference type="InterPro" id="IPR003753">
    <property type="entry name" value="Exonuc_VII_L"/>
</dbReference>
<sequence length="452" mass="51620">MDKGEDVKLWDLWQVPEGGSAPAEPPPRPWTVSELTKRIRWVLEEKFPEVWVCGEISNFRAAPSGHVYFTLKDSEAVLSCVLFREESSRITFAVADGQEVIARGRVTVYDARGQYQLVVRDLQPRGSGSLYQKFEAMKRRLAAEGLFDLARKRSLPIFPERIGLVTSLAGAVVQDFLRILRRRAPGIRVEIRDVRVQGATAAEEIASAIRAFGEEGRVDVVVIARGGGSIEDLWAFNEEVVARALAACPIPTVSAIGHETDFTIADFVADLRAPTPSAAAEMICRDWAQWEEVITGYEHRLHQSVARQLRFWTEKVERFRSHYAFREPRQVLERLCQRLDEKMWALTGAAERNLQERVRRLEILQERWQWNLPKRRMEQIREQLQFLGEKLAALGPQGTLKRGYALVWDLEGRIVREADAKLLGKRVFIDVFRGRLKARVEEVEEGLPIRSP</sequence>
<feature type="domain" description="Exonuclease VII large subunit C-terminal" evidence="7">
    <location>
        <begin position="146"/>
        <end position="438"/>
    </location>
</feature>
<evidence type="ECO:0000256" key="3">
    <source>
        <dbReference type="ARBA" id="ARBA00022801"/>
    </source>
</evidence>
<comment type="subunit">
    <text evidence="5">Heterooligomer composed of large and small subunits.</text>
</comment>
<comment type="subcellular location">
    <subcellularLocation>
        <location evidence="5 6">Cytoplasm</location>
    </subcellularLocation>
</comment>
<dbReference type="CDD" id="cd04489">
    <property type="entry name" value="ExoVII_LU_OBF"/>
    <property type="match status" value="1"/>
</dbReference>
<dbReference type="NCBIfam" id="TIGR00237">
    <property type="entry name" value="xseA"/>
    <property type="match status" value="1"/>
</dbReference>
<dbReference type="GO" id="GO:0008855">
    <property type="term" value="F:exodeoxyribonuclease VII activity"/>
    <property type="evidence" value="ECO:0007669"/>
    <property type="project" value="UniProtKB-UniRule"/>
</dbReference>
<comment type="function">
    <text evidence="5">Bidirectionally degrades single-stranded DNA into large acid-insoluble oligonucleotides, which are then degraded further into small acid-soluble oligonucleotides.</text>
</comment>
<organism evidence="9 10">
    <name type="scientific">Candidatus Methylacidithermus pantelleriae</name>
    <dbReference type="NCBI Taxonomy" id="2744239"/>
    <lineage>
        <taxon>Bacteria</taxon>
        <taxon>Pseudomonadati</taxon>
        <taxon>Verrucomicrobiota</taxon>
        <taxon>Methylacidiphilae</taxon>
        <taxon>Methylacidiphilales</taxon>
        <taxon>Methylacidiphilaceae</taxon>
        <taxon>Candidatus Methylacidithermus</taxon>
    </lineage>
</organism>
<comment type="similarity">
    <text evidence="5 6">Belongs to the XseA family.</text>
</comment>
<dbReference type="Pfam" id="PF02601">
    <property type="entry name" value="Exonuc_VII_L"/>
    <property type="match status" value="1"/>
</dbReference>
<evidence type="ECO:0000256" key="1">
    <source>
        <dbReference type="ARBA" id="ARBA00022490"/>
    </source>
</evidence>
<comment type="catalytic activity">
    <reaction evidence="5 6">
        <text>Exonucleolytic cleavage in either 5'- to 3'- or 3'- to 5'-direction to yield nucleoside 5'-phosphates.</text>
        <dbReference type="EC" id="3.1.11.6"/>
    </reaction>
</comment>
<keyword evidence="4 5" id="KW-0269">Exonuclease</keyword>
<gene>
    <name evidence="5 9" type="primary">xseA</name>
    <name evidence="9" type="ORF">MPNT_130054</name>
</gene>
<evidence type="ECO:0000256" key="2">
    <source>
        <dbReference type="ARBA" id="ARBA00022722"/>
    </source>
</evidence>
<dbReference type="EMBL" id="CAJNOB010000005">
    <property type="protein sequence ID" value="CAF0693051.1"/>
    <property type="molecule type" value="Genomic_DNA"/>
</dbReference>
<dbReference type="GO" id="GO:0003676">
    <property type="term" value="F:nucleic acid binding"/>
    <property type="evidence" value="ECO:0007669"/>
    <property type="project" value="InterPro"/>
</dbReference>
<keyword evidence="2 5" id="KW-0540">Nuclease</keyword>
<dbReference type="AlphaFoldDB" id="A0A8J2FN54"/>
<keyword evidence="10" id="KW-1185">Reference proteome</keyword>
<evidence type="ECO:0000256" key="4">
    <source>
        <dbReference type="ARBA" id="ARBA00022839"/>
    </source>
</evidence>
<accession>A0A8J2FN54</accession>
<name>A0A8J2FN54_9BACT</name>
<dbReference type="HAMAP" id="MF_00378">
    <property type="entry name" value="Exonuc_7_L"/>
    <property type="match status" value="1"/>
</dbReference>
<reference evidence="9" key="1">
    <citation type="submission" date="2021-02" db="EMBL/GenBank/DDBJ databases">
        <authorList>
            <person name="Cremers G."/>
            <person name="Picone N."/>
        </authorList>
    </citation>
    <scope>NUCLEOTIDE SEQUENCE</scope>
    <source>
        <strain evidence="9">PQ17</strain>
    </source>
</reference>
<keyword evidence="1 5" id="KW-0963">Cytoplasm</keyword>
<dbReference type="InterPro" id="IPR025824">
    <property type="entry name" value="OB-fold_nuc-bd_dom"/>
</dbReference>
<dbReference type="EC" id="3.1.11.6" evidence="5"/>
<comment type="caution">
    <text evidence="9">The sequence shown here is derived from an EMBL/GenBank/DDBJ whole genome shotgun (WGS) entry which is preliminary data.</text>
</comment>
<dbReference type="Proteomes" id="UP000663859">
    <property type="component" value="Unassembled WGS sequence"/>
</dbReference>
<dbReference type="Pfam" id="PF13742">
    <property type="entry name" value="tRNA_anti_2"/>
    <property type="match status" value="1"/>
</dbReference>
<evidence type="ECO:0000256" key="6">
    <source>
        <dbReference type="RuleBase" id="RU004355"/>
    </source>
</evidence>
<evidence type="ECO:0000313" key="9">
    <source>
        <dbReference type="EMBL" id="CAF0693051.1"/>
    </source>
</evidence>
<dbReference type="GO" id="GO:0005737">
    <property type="term" value="C:cytoplasm"/>
    <property type="evidence" value="ECO:0007669"/>
    <property type="project" value="UniProtKB-SubCell"/>
</dbReference>
<dbReference type="RefSeq" id="WP_174582866.1">
    <property type="nucleotide sequence ID" value="NZ_CAJNOB010000005.1"/>
</dbReference>
<keyword evidence="3 5" id="KW-0378">Hydrolase</keyword>
<dbReference type="GO" id="GO:0006308">
    <property type="term" value="P:DNA catabolic process"/>
    <property type="evidence" value="ECO:0007669"/>
    <property type="project" value="UniProtKB-UniRule"/>
</dbReference>
<proteinExistence type="inferred from homology"/>
<evidence type="ECO:0000313" key="10">
    <source>
        <dbReference type="Proteomes" id="UP000663859"/>
    </source>
</evidence>